<protein>
    <submittedName>
        <fullName evidence="2">YtxH domain-containing protein</fullName>
    </submittedName>
</protein>
<sequence length="94" mass="10639">MSKKKGKYLLIGAFLGFIAGLFLAPKKGSELRQEAKDKIDEVKENPKEVLQETFDGVKDKINNIIDDNFTDEDINICEEEIVISRSFDDEGDNN</sequence>
<dbReference type="RefSeq" id="WP_284133469.1">
    <property type="nucleotide sequence ID" value="NZ_JASKYM010000008.1"/>
</dbReference>
<name>A0ABT7EC88_9FIRM</name>
<gene>
    <name evidence="2" type="ORF">QOZ84_13500</name>
</gene>
<dbReference type="InterPro" id="IPR024623">
    <property type="entry name" value="YtxH"/>
</dbReference>
<keyword evidence="1" id="KW-0472">Membrane</keyword>
<comment type="caution">
    <text evidence="2">The sequence shown here is derived from an EMBL/GenBank/DDBJ whole genome shotgun (WGS) entry which is preliminary data.</text>
</comment>
<keyword evidence="1" id="KW-0812">Transmembrane</keyword>
<evidence type="ECO:0000313" key="2">
    <source>
        <dbReference type="EMBL" id="MDK2564552.1"/>
    </source>
</evidence>
<proteinExistence type="predicted"/>
<organism evidence="2 3">
    <name type="scientific">Romboutsia sedimentorum</name>
    <dbReference type="NCBI Taxonomy" id="1368474"/>
    <lineage>
        <taxon>Bacteria</taxon>
        <taxon>Bacillati</taxon>
        <taxon>Bacillota</taxon>
        <taxon>Clostridia</taxon>
        <taxon>Peptostreptococcales</taxon>
        <taxon>Peptostreptococcaceae</taxon>
        <taxon>Romboutsia</taxon>
    </lineage>
</organism>
<reference evidence="2 3" key="1">
    <citation type="submission" date="2023-05" db="EMBL/GenBank/DDBJ databases">
        <title>Rombocin, a short stable natural nisin variant, displays selective antimicrobial activity against Listeria monocytogenes and employs dual mode of action to kill target bacterial strains.</title>
        <authorList>
            <person name="Wambui J."/>
            <person name="Stephan R."/>
            <person name="Kuipers O.P."/>
        </authorList>
    </citation>
    <scope>NUCLEOTIDE SEQUENCE [LARGE SCALE GENOMIC DNA]</scope>
    <source>
        <strain evidence="2 3">RC002</strain>
    </source>
</reference>
<keyword evidence="1" id="KW-1133">Transmembrane helix</keyword>
<evidence type="ECO:0000256" key="1">
    <source>
        <dbReference type="SAM" id="Phobius"/>
    </source>
</evidence>
<evidence type="ECO:0000313" key="3">
    <source>
        <dbReference type="Proteomes" id="UP001301012"/>
    </source>
</evidence>
<dbReference type="EMBL" id="JASKYM010000008">
    <property type="protein sequence ID" value="MDK2564552.1"/>
    <property type="molecule type" value="Genomic_DNA"/>
</dbReference>
<feature type="transmembrane region" description="Helical" evidence="1">
    <location>
        <begin position="6"/>
        <end position="24"/>
    </location>
</feature>
<accession>A0ABT7EC88</accession>
<keyword evidence="3" id="KW-1185">Reference proteome</keyword>
<dbReference type="Pfam" id="PF12732">
    <property type="entry name" value="YtxH"/>
    <property type="match status" value="1"/>
</dbReference>
<dbReference type="Proteomes" id="UP001301012">
    <property type="component" value="Unassembled WGS sequence"/>
</dbReference>